<dbReference type="EMBL" id="LCYI01000020">
    <property type="protein sequence ID" value="KLA29822.1"/>
    <property type="molecule type" value="Genomic_DNA"/>
</dbReference>
<dbReference type="Gene3D" id="2.30.30.40">
    <property type="entry name" value="SH3 Domains"/>
    <property type="match status" value="5"/>
</dbReference>
<feature type="domain" description="SH3b" evidence="2">
    <location>
        <begin position="351"/>
        <end position="418"/>
    </location>
</feature>
<dbReference type="SUPFAM" id="SSF51261">
    <property type="entry name" value="Duplicated hybrid motif"/>
    <property type="match status" value="1"/>
</dbReference>
<accession>A0A0G8F249</accession>
<comment type="caution">
    <text evidence="3">The sequence shown here is derived from an EMBL/GenBank/DDBJ whole genome shotgun (WGS) entry which is preliminary data.</text>
</comment>
<feature type="domain" description="SH3b" evidence="2">
    <location>
        <begin position="117"/>
        <end position="179"/>
    </location>
</feature>
<dbReference type="CDD" id="cd12797">
    <property type="entry name" value="M23_peptidase"/>
    <property type="match status" value="1"/>
</dbReference>
<dbReference type="Pfam" id="PF08239">
    <property type="entry name" value="SH3_3"/>
    <property type="match status" value="5"/>
</dbReference>
<protein>
    <recommendedName>
        <fullName evidence="2">SH3b domain-containing protein</fullName>
    </recommendedName>
</protein>
<dbReference type="Pfam" id="PF01551">
    <property type="entry name" value="Peptidase_M23"/>
    <property type="match status" value="1"/>
</dbReference>
<feature type="signal peptide" evidence="1">
    <location>
        <begin position="1"/>
        <end position="24"/>
    </location>
</feature>
<evidence type="ECO:0000313" key="4">
    <source>
        <dbReference type="Proteomes" id="UP000035214"/>
    </source>
</evidence>
<keyword evidence="1" id="KW-0732">Signal</keyword>
<evidence type="ECO:0000256" key="1">
    <source>
        <dbReference type="SAM" id="SignalP"/>
    </source>
</evidence>
<dbReference type="Proteomes" id="UP000035214">
    <property type="component" value="Unassembled WGS sequence"/>
</dbReference>
<dbReference type="PATRIC" id="fig|1396.428.peg.3983"/>
<feature type="domain" description="SH3b" evidence="2">
    <location>
        <begin position="194"/>
        <end position="256"/>
    </location>
</feature>
<feature type="domain" description="SH3b" evidence="2">
    <location>
        <begin position="45"/>
        <end position="107"/>
    </location>
</feature>
<evidence type="ECO:0000259" key="2">
    <source>
        <dbReference type="PROSITE" id="PS51781"/>
    </source>
</evidence>
<dbReference type="PANTHER" id="PTHR34408:SF1">
    <property type="entry name" value="GLYCOSYL HYDROLASE FAMILY 19 DOMAIN-CONTAINING PROTEIN HI_1415"/>
    <property type="match status" value="1"/>
</dbReference>
<dbReference type="PANTHER" id="PTHR34408">
    <property type="entry name" value="FAMILY PROTEIN, PUTATIVE-RELATED"/>
    <property type="match status" value="1"/>
</dbReference>
<feature type="chain" id="PRO_5002572956" description="SH3b domain-containing protein" evidence="1">
    <location>
        <begin position="25"/>
        <end position="569"/>
    </location>
</feature>
<name>A0A0G8F249_BACCE</name>
<proteinExistence type="predicted"/>
<dbReference type="InterPro" id="IPR016047">
    <property type="entry name" value="M23ase_b-sheet_dom"/>
</dbReference>
<dbReference type="InterPro" id="IPR052354">
    <property type="entry name" value="Cell_Wall_Dynamics_Protein"/>
</dbReference>
<evidence type="ECO:0000313" key="3">
    <source>
        <dbReference type="EMBL" id="KLA29822.1"/>
    </source>
</evidence>
<dbReference type="SMART" id="SM00287">
    <property type="entry name" value="SH3b"/>
    <property type="match status" value="5"/>
</dbReference>
<dbReference type="Gene3D" id="2.70.70.10">
    <property type="entry name" value="Glucose Permease (Domain IIA)"/>
    <property type="match status" value="1"/>
</dbReference>
<sequence length="569" mass="61420">MKRILASVAVVSVTGSTFIGTAQAQTSIVPKDKKNEQPTDTVTYENPVTVNTNVLRVRTQPNTSSAIMGRVYEGKVLQVIGEDNGWLKINHNGKIGYVSGEFVSKNGISAKTNVSTSRSKIVTANALRVRTQPNTSSAIMGRVYEGKAIQVIGEDNGWLKINHYGKVGYVSSQFVIDGSSNGSDNNNGKFQVASGDYKVNVSSLRVRTGPSTSHTILGSMYKGQVVPVTGEVQNWFKFNYKGQDAYISKDYISKSGSNANVDQTNEQQNNVTVQTDGTYIVDATSLRVRTGPATYHSVIGGVLNGQTLQVTGVENGWLKINHNGRTGYVSSEYVKFVKEGTPSKPETSNPSTGATVGDYYVNVSVLNVRSGAGTNHGVIGALSKGIKVQVLFEQNGWGKINYNGKKGYVSSKFLSKTSETDAEEQRQSQEVNTTNEIKTNDFIQPAAGRYTSGFEKRGGQMHHGLDIAASGTVPVVAAAEGVITRSYYSTSYGNVVFISHNINGQTYTTVYAHLKSRSVSAGQKVKQGQQLGIMGNTGQSEGQHLHFEIHKGEWNAQKSNAMDPKIYIG</sequence>
<dbReference type="InterPro" id="IPR036028">
    <property type="entry name" value="SH3-like_dom_sf"/>
</dbReference>
<dbReference type="RefSeq" id="WP_046955044.1">
    <property type="nucleotide sequence ID" value="NZ_LCYI01000020.1"/>
</dbReference>
<dbReference type="PROSITE" id="PS51781">
    <property type="entry name" value="SH3B"/>
    <property type="match status" value="5"/>
</dbReference>
<feature type="domain" description="SH3b" evidence="2">
    <location>
        <begin position="276"/>
        <end position="338"/>
    </location>
</feature>
<reference evidence="3 4" key="1">
    <citation type="submission" date="2015-04" db="EMBL/GenBank/DDBJ databases">
        <title>Draft Genome Sequences of Eight Spore-Forming Food Isolates of Bacillus cereus Genome sequencing.</title>
        <authorList>
            <person name="Krawcyk A.O."/>
            <person name="de Jong A."/>
            <person name="Eijlander R.T."/>
            <person name="Berendsen E.M."/>
            <person name="Holsappel S."/>
            <person name="Wells-Bennik M."/>
            <person name="Kuipers O.P."/>
        </authorList>
    </citation>
    <scope>NUCLEOTIDE SEQUENCE [LARGE SCALE GENOMIC DNA]</scope>
    <source>
        <strain evidence="3 4">B4077</strain>
    </source>
</reference>
<dbReference type="InterPro" id="IPR011055">
    <property type="entry name" value="Dup_hybrid_motif"/>
</dbReference>
<dbReference type="SUPFAM" id="SSF50044">
    <property type="entry name" value="SH3-domain"/>
    <property type="match status" value="1"/>
</dbReference>
<gene>
    <name evidence="3" type="ORF">B4077_1565</name>
</gene>
<dbReference type="AlphaFoldDB" id="A0A0G8F249"/>
<organism evidence="3 4">
    <name type="scientific">Bacillus cereus</name>
    <dbReference type="NCBI Taxonomy" id="1396"/>
    <lineage>
        <taxon>Bacteria</taxon>
        <taxon>Bacillati</taxon>
        <taxon>Bacillota</taxon>
        <taxon>Bacilli</taxon>
        <taxon>Bacillales</taxon>
        <taxon>Bacillaceae</taxon>
        <taxon>Bacillus</taxon>
        <taxon>Bacillus cereus group</taxon>
    </lineage>
</organism>
<dbReference type="InterPro" id="IPR003646">
    <property type="entry name" value="SH3-like_bac-type"/>
</dbReference>